<protein>
    <submittedName>
        <fullName evidence="1">Regulator of chromosome condensation (RCC1) repeat protein</fullName>
    </submittedName>
</protein>
<dbReference type="GO" id="GO:0005085">
    <property type="term" value="F:guanyl-nucleotide exchange factor activity"/>
    <property type="evidence" value="ECO:0007669"/>
    <property type="project" value="TreeGrafter"/>
</dbReference>
<evidence type="ECO:0000313" key="1">
    <source>
        <dbReference type="EMBL" id="PRP90366.1"/>
    </source>
</evidence>
<comment type="caution">
    <text evidence="1">The sequence shown here is derived from an EMBL/GenBank/DDBJ whole genome shotgun (WGS) entry which is preliminary data.</text>
</comment>
<dbReference type="InterPro" id="IPR051553">
    <property type="entry name" value="Ran_GTPase-activating"/>
</dbReference>
<dbReference type="AlphaFoldDB" id="A0A2S9XBY9"/>
<dbReference type="EMBL" id="PVNL01000192">
    <property type="protein sequence ID" value="PRP90366.1"/>
    <property type="molecule type" value="Genomic_DNA"/>
</dbReference>
<organism evidence="1 2">
    <name type="scientific">Enhygromyxa salina</name>
    <dbReference type="NCBI Taxonomy" id="215803"/>
    <lineage>
        <taxon>Bacteria</taxon>
        <taxon>Pseudomonadati</taxon>
        <taxon>Myxococcota</taxon>
        <taxon>Polyangia</taxon>
        <taxon>Nannocystales</taxon>
        <taxon>Nannocystaceae</taxon>
        <taxon>Enhygromyxa</taxon>
    </lineage>
</organism>
<reference evidence="1 2" key="1">
    <citation type="submission" date="2018-03" db="EMBL/GenBank/DDBJ databases">
        <title>Draft Genome Sequences of the Obligatory Marine Myxobacteria Enhygromyxa salina SWB007.</title>
        <authorList>
            <person name="Poehlein A."/>
            <person name="Moghaddam J.A."/>
            <person name="Harms H."/>
            <person name="Alanjari M."/>
            <person name="Koenig G.M."/>
            <person name="Daniel R."/>
            <person name="Schaeberle T.F."/>
        </authorList>
    </citation>
    <scope>NUCLEOTIDE SEQUENCE [LARGE SCALE GENOMIC DNA]</scope>
    <source>
        <strain evidence="1 2">SWB007</strain>
    </source>
</reference>
<accession>A0A2S9XBY9</accession>
<dbReference type="PANTHER" id="PTHR45982:SF1">
    <property type="entry name" value="REGULATOR OF CHROMOSOME CONDENSATION"/>
    <property type="match status" value="1"/>
</dbReference>
<name>A0A2S9XBY9_9BACT</name>
<proteinExistence type="predicted"/>
<sequence length="757" mass="80135">MIGHRRTVLARPGAARDSIGLMSTRVPLALALAGAALACSPRTSATLDPSASGRAPTLVTPETAKAEATTNLQSRWIDISVESEFGCAVERTGAVVCWGRDPSAEMGLRELPSQAPPEPAAHGARKWGPASRLELIHGARRISTASSRACAIVDGGRVRCWGSVRWGSQHVYEVPGITHAVELEISDSESCAALADGQLWCWSAENYGVPRPRLGDAVAMAVSDNLACGLTRQGDVVCWGQAIKDWHRYELQFIQQSAQLAPNRAPQATPDAEDLPDLLELGRFPGATGIALTGWNNLCVLRGDAKLGCSAQDVVSVLRDQDLGMQPLEGAAGVAEVSTTRTHACARTLDERALCWGRNVYGQLGDGSATTRETAAPVAGLEGVLDISVAENFSCAVTRDDQIACWGFDRGEALGRESQHTHTLVDLRATSIAASGHTTCAVDKPGALRCWGSDAFEQTGIAAAATPALITLPSSGEILSFTTGWNACFSLSGGSLECGNWGGIGSLFANFAPSKSFANVSAFAAGAPPLCTINGTGRNAELRCGQDFSQLETERRIKAPRAISSAHMRGCVVHGGGQISCFAELYSWDGHAPPPRELVRIAGISDAVTVSSSTYHDCALRSSGHVSCWVGRTETEWSADGRTPRASHYRPSHAKDLGLERVTQLVAGAEHHCALISGLPPAKSPIVRCWADDPYAEDTTWRPVPELGDVVELAAGSQHACARTRDGEVTCWGDDVWGQLGRVPSRVYLTPATMPIL</sequence>
<dbReference type="Gene3D" id="2.130.10.30">
    <property type="entry name" value="Regulator of chromosome condensation 1/beta-lactamase-inhibitor protein II"/>
    <property type="match status" value="3"/>
</dbReference>
<dbReference type="Pfam" id="PF13540">
    <property type="entry name" value="RCC1_2"/>
    <property type="match status" value="2"/>
</dbReference>
<dbReference type="PANTHER" id="PTHR45982">
    <property type="entry name" value="REGULATOR OF CHROMOSOME CONDENSATION"/>
    <property type="match status" value="1"/>
</dbReference>
<evidence type="ECO:0000313" key="2">
    <source>
        <dbReference type="Proteomes" id="UP000238823"/>
    </source>
</evidence>
<dbReference type="SUPFAM" id="SSF50985">
    <property type="entry name" value="RCC1/BLIP-II"/>
    <property type="match status" value="3"/>
</dbReference>
<dbReference type="Proteomes" id="UP000238823">
    <property type="component" value="Unassembled WGS sequence"/>
</dbReference>
<dbReference type="InterPro" id="IPR009091">
    <property type="entry name" value="RCC1/BLIP-II"/>
</dbReference>
<gene>
    <name evidence="1" type="ORF">ENSA7_82510</name>
</gene>
<dbReference type="GO" id="GO:0005737">
    <property type="term" value="C:cytoplasm"/>
    <property type="evidence" value="ECO:0007669"/>
    <property type="project" value="TreeGrafter"/>
</dbReference>